<proteinExistence type="predicted"/>
<evidence type="ECO:0000313" key="2">
    <source>
        <dbReference type="EMBL" id="MDZ8120263.1"/>
    </source>
</evidence>
<dbReference type="Pfam" id="PF13588">
    <property type="entry name" value="HSDR_N_2"/>
    <property type="match status" value="1"/>
</dbReference>
<name>A0ABU5N1I2_9BACT</name>
<organism evidence="2 3">
    <name type="scientific">Pontiella agarivorans</name>
    <dbReference type="NCBI Taxonomy" id="3038953"/>
    <lineage>
        <taxon>Bacteria</taxon>
        <taxon>Pseudomonadati</taxon>
        <taxon>Kiritimatiellota</taxon>
        <taxon>Kiritimatiellia</taxon>
        <taxon>Kiritimatiellales</taxon>
        <taxon>Pontiellaceae</taxon>
        <taxon>Pontiella</taxon>
    </lineage>
</organism>
<dbReference type="Gene3D" id="3.90.1570.30">
    <property type="match status" value="1"/>
</dbReference>
<feature type="domain" description="Type I restriction enzyme R protein N-terminal" evidence="1">
    <location>
        <begin position="55"/>
        <end position="120"/>
    </location>
</feature>
<gene>
    <name evidence="2" type="ORF">P9H32_16655</name>
</gene>
<dbReference type="EMBL" id="JARVCO010000012">
    <property type="protein sequence ID" value="MDZ8120263.1"/>
    <property type="molecule type" value="Genomic_DNA"/>
</dbReference>
<reference evidence="2 3" key="1">
    <citation type="journal article" date="2024" name="Appl. Environ. Microbiol.">
        <title>Pontiella agarivorans sp. nov., a novel marine anaerobic bacterium capable of degrading macroalgal polysaccharides and fixing nitrogen.</title>
        <authorList>
            <person name="Liu N."/>
            <person name="Kivenson V."/>
            <person name="Peng X."/>
            <person name="Cui Z."/>
            <person name="Lankiewicz T.S."/>
            <person name="Gosselin K.M."/>
            <person name="English C.J."/>
            <person name="Blair E.M."/>
            <person name="O'Malley M.A."/>
            <person name="Valentine D.L."/>
        </authorList>
    </citation>
    <scope>NUCLEOTIDE SEQUENCE [LARGE SCALE GENOMIC DNA]</scope>
    <source>
        <strain evidence="2 3">NLcol2</strain>
    </source>
</reference>
<evidence type="ECO:0000259" key="1">
    <source>
        <dbReference type="Pfam" id="PF13588"/>
    </source>
</evidence>
<protein>
    <submittedName>
        <fullName evidence="2">Type I restriction enzyme HsdR N-terminal domain-containing protein</fullName>
    </submittedName>
</protein>
<comment type="caution">
    <text evidence="2">The sequence shown here is derived from an EMBL/GenBank/DDBJ whole genome shotgun (WGS) entry which is preliminary data.</text>
</comment>
<accession>A0ABU5N1I2</accession>
<sequence length="325" mass="37362">MEKEAKARIKINRLLEEAGRHFFDDESGPANIVLEPHVKITQPQISGLGENFEQTKNGFIDFLLLDEKGFPFVVLEAKVEAINPLSAKEQARSYADAQNCRFVILSNGNLHYFWDLEQGNPYVISKFPTPGSVSEHRRYEPKPELFKNSLVGFSKADERGLLDASSPFAFWTINESRIFRFLKLIGCDNNDVGQYAKLVKERNDIAHSNGNIFYNASQSADQKMGEALQCIDHIQIHMQPVIHDCLKRFLLDSWDIEERMYADPSDQIREELVHAHYFSQKDIEACVAFDIEPLKWTRAFRRNRSLVRSVQGCVCDRRGWCRCVG</sequence>
<evidence type="ECO:0000313" key="3">
    <source>
        <dbReference type="Proteomes" id="UP001290861"/>
    </source>
</evidence>
<dbReference type="Proteomes" id="UP001290861">
    <property type="component" value="Unassembled WGS sequence"/>
</dbReference>
<dbReference type="InterPro" id="IPR029464">
    <property type="entry name" value="HSDR_N"/>
</dbReference>
<keyword evidence="3" id="KW-1185">Reference proteome</keyword>